<name>A0A9W4TM26_9PROT</name>
<dbReference type="AlphaFoldDB" id="A0A9W4TM26"/>
<evidence type="ECO:0000313" key="1">
    <source>
        <dbReference type="EMBL" id="CAI3943914.1"/>
    </source>
</evidence>
<evidence type="ECO:0000313" key="4">
    <source>
        <dbReference type="Proteomes" id="UP001154259"/>
    </source>
</evidence>
<sequence length="272" mass="31638">MGFPSLRIAVITKCYQEQTMLPVWIKHYSRLVGEENLFILDHGSSPPVQVQNNIYVERISRQEYLDESETVRIISEWQQKLLQTYDWVIFVDTDEFILPRPSRWNSLGEYLSQCSAQICRCVGVEVIDPMIKPPVDWSKSILRQRSNGVITSWSCKPSVSSVPTIWDPGFHRCQNSHSFEHDLWLFHLKYADQNHLLEHSEAMRRVPRHPEDIENGLGISHLLSDDDILKRLNQYRRRVKEGSLDDYLATQPDPNEADSACLAIPEEFLDCL</sequence>
<dbReference type="Pfam" id="PF13704">
    <property type="entry name" value="Glyco_tranf_2_4"/>
    <property type="match status" value="1"/>
</dbReference>
<evidence type="ECO:0008006" key="5">
    <source>
        <dbReference type="Google" id="ProtNLM"/>
    </source>
</evidence>
<evidence type="ECO:0000313" key="3">
    <source>
        <dbReference type="Proteomes" id="UP001154255"/>
    </source>
</evidence>
<dbReference type="EMBL" id="CAMXCM010000003">
    <property type="protein sequence ID" value="CAI3943914.1"/>
    <property type="molecule type" value="Genomic_DNA"/>
</dbReference>
<evidence type="ECO:0000313" key="2">
    <source>
        <dbReference type="EMBL" id="CAI3952230.1"/>
    </source>
</evidence>
<accession>A0A9W4TM26</accession>
<protein>
    <recommendedName>
        <fullName evidence="5">Glycosyl transferase family 2</fullName>
    </recommendedName>
</protein>
<organism evidence="1 3">
    <name type="scientific">Commensalibacter communis</name>
    <dbReference type="NCBI Taxonomy" id="2972786"/>
    <lineage>
        <taxon>Bacteria</taxon>
        <taxon>Pseudomonadati</taxon>
        <taxon>Pseudomonadota</taxon>
        <taxon>Alphaproteobacteria</taxon>
        <taxon>Acetobacterales</taxon>
        <taxon>Acetobacteraceae</taxon>
    </lineage>
</organism>
<keyword evidence="4" id="KW-1185">Reference proteome</keyword>
<proteinExistence type="predicted"/>
<dbReference type="Proteomes" id="UP001154259">
    <property type="component" value="Unassembled WGS sequence"/>
</dbReference>
<comment type="caution">
    <text evidence="1">The sequence shown here is derived from an EMBL/GenBank/DDBJ whole genome shotgun (WGS) entry which is preliminary data.</text>
</comment>
<reference evidence="1" key="1">
    <citation type="submission" date="2022-10" db="EMBL/GenBank/DDBJ databases">
        <authorList>
            <person name="Botero Cardona J."/>
        </authorList>
    </citation>
    <scope>NUCLEOTIDE SEQUENCE</scope>
    <source>
        <strain evidence="1">LMG 31819</strain>
        <strain evidence="2">R-53529</strain>
    </source>
</reference>
<dbReference type="EMBL" id="CAMXCS010000005">
    <property type="protein sequence ID" value="CAI3952230.1"/>
    <property type="molecule type" value="Genomic_DNA"/>
</dbReference>
<dbReference type="Proteomes" id="UP001154255">
    <property type="component" value="Unassembled WGS sequence"/>
</dbReference>
<dbReference type="RefSeq" id="WP_271790205.1">
    <property type="nucleotide sequence ID" value="NZ_CAMXCL010000003.1"/>
</dbReference>
<gene>
    <name evidence="2" type="ORF">R53529_LOCUS1776</name>
    <name evidence="1" type="ORF">R53530_LOCUS1402</name>
</gene>